<accession>A0AAW0C1B3</accession>
<dbReference type="Gene3D" id="3.30.40.10">
    <property type="entry name" value="Zinc/RING finger domain, C3HC4 (zinc finger)"/>
    <property type="match status" value="1"/>
</dbReference>
<keyword evidence="2 4" id="KW-0863">Zinc-finger</keyword>
<evidence type="ECO:0000256" key="4">
    <source>
        <dbReference type="PROSITE-ProRule" id="PRU00175"/>
    </source>
</evidence>
<dbReference type="PROSITE" id="PS00518">
    <property type="entry name" value="ZF_RING_1"/>
    <property type="match status" value="1"/>
</dbReference>
<evidence type="ECO:0000313" key="7">
    <source>
        <dbReference type="Proteomes" id="UP001362999"/>
    </source>
</evidence>
<evidence type="ECO:0000256" key="3">
    <source>
        <dbReference type="ARBA" id="ARBA00022833"/>
    </source>
</evidence>
<dbReference type="Proteomes" id="UP001362999">
    <property type="component" value="Unassembled WGS sequence"/>
</dbReference>
<evidence type="ECO:0000313" key="6">
    <source>
        <dbReference type="EMBL" id="KAK7032006.1"/>
    </source>
</evidence>
<evidence type="ECO:0000256" key="1">
    <source>
        <dbReference type="ARBA" id="ARBA00022723"/>
    </source>
</evidence>
<dbReference type="InterPro" id="IPR001841">
    <property type="entry name" value="Znf_RING"/>
</dbReference>
<dbReference type="SMART" id="SM00184">
    <property type="entry name" value="RING"/>
    <property type="match status" value="1"/>
</dbReference>
<keyword evidence="3" id="KW-0862">Zinc</keyword>
<dbReference type="EMBL" id="JAWWNJ010000024">
    <property type="protein sequence ID" value="KAK7032006.1"/>
    <property type="molecule type" value="Genomic_DNA"/>
</dbReference>
<reference evidence="6 7" key="1">
    <citation type="journal article" date="2024" name="J Genomics">
        <title>Draft genome sequencing and assembly of Favolaschia claudopus CIRM-BRFM 2984 isolated from oak limbs.</title>
        <authorList>
            <person name="Navarro D."/>
            <person name="Drula E."/>
            <person name="Chaduli D."/>
            <person name="Cazenave R."/>
            <person name="Ahrendt S."/>
            <person name="Wang J."/>
            <person name="Lipzen A."/>
            <person name="Daum C."/>
            <person name="Barry K."/>
            <person name="Grigoriev I.V."/>
            <person name="Favel A."/>
            <person name="Rosso M.N."/>
            <person name="Martin F."/>
        </authorList>
    </citation>
    <scope>NUCLEOTIDE SEQUENCE [LARGE SCALE GENOMIC DNA]</scope>
    <source>
        <strain evidence="6 7">CIRM-BRFM 2984</strain>
    </source>
</reference>
<comment type="caution">
    <text evidence="6">The sequence shown here is derived from an EMBL/GenBank/DDBJ whole genome shotgun (WGS) entry which is preliminary data.</text>
</comment>
<dbReference type="Pfam" id="PF13923">
    <property type="entry name" value="zf-C3HC4_2"/>
    <property type="match status" value="1"/>
</dbReference>
<dbReference type="GO" id="GO:0008270">
    <property type="term" value="F:zinc ion binding"/>
    <property type="evidence" value="ECO:0007669"/>
    <property type="project" value="UniProtKB-KW"/>
</dbReference>
<dbReference type="PANTHER" id="PTHR23327">
    <property type="entry name" value="RING FINGER PROTEIN 127"/>
    <property type="match status" value="1"/>
</dbReference>
<name>A0AAW0C1B3_9AGAR</name>
<feature type="domain" description="RING-type" evidence="5">
    <location>
        <begin position="128"/>
        <end position="166"/>
    </location>
</feature>
<protein>
    <recommendedName>
        <fullName evidence="5">RING-type domain-containing protein</fullName>
    </recommendedName>
</protein>
<dbReference type="PROSITE" id="PS50089">
    <property type="entry name" value="ZF_RING_2"/>
    <property type="match status" value="1"/>
</dbReference>
<gene>
    <name evidence="6" type="ORF">R3P38DRAFT_3187737</name>
</gene>
<proteinExistence type="predicted"/>
<dbReference type="InterPro" id="IPR017907">
    <property type="entry name" value="Znf_RING_CS"/>
</dbReference>
<organism evidence="6 7">
    <name type="scientific">Favolaschia claudopus</name>
    <dbReference type="NCBI Taxonomy" id="2862362"/>
    <lineage>
        <taxon>Eukaryota</taxon>
        <taxon>Fungi</taxon>
        <taxon>Dikarya</taxon>
        <taxon>Basidiomycota</taxon>
        <taxon>Agaricomycotina</taxon>
        <taxon>Agaricomycetes</taxon>
        <taxon>Agaricomycetidae</taxon>
        <taxon>Agaricales</taxon>
        <taxon>Marasmiineae</taxon>
        <taxon>Mycenaceae</taxon>
        <taxon>Favolaschia</taxon>
    </lineage>
</organism>
<evidence type="ECO:0000259" key="5">
    <source>
        <dbReference type="PROSITE" id="PS50089"/>
    </source>
</evidence>
<dbReference type="InterPro" id="IPR013083">
    <property type="entry name" value="Znf_RING/FYVE/PHD"/>
</dbReference>
<keyword evidence="1" id="KW-0479">Metal-binding</keyword>
<evidence type="ECO:0000256" key="2">
    <source>
        <dbReference type="ARBA" id="ARBA00022771"/>
    </source>
</evidence>
<keyword evidence="7" id="KW-1185">Reference proteome</keyword>
<dbReference type="AlphaFoldDB" id="A0AAW0C1B3"/>
<sequence>MDFPRARLYQSSIKDTFARGLRTTATPVPGVDPSPSHALQTDPFENYRRFTKDSGTRSHLAIDVDVWHALPSIEVHSSAENSPVHGDAAEGATNAILRNARLPPLPPPPDYIEYGGDPEHDIAELFTCSICWETFNLPVVLLCVHVFCDACMARAMERAGTCPLCRGEITENPIQDELFERELARAIAENDVEAPTSRTRIPPYVWPHVMSGRTYNVE</sequence>
<dbReference type="SUPFAM" id="SSF57850">
    <property type="entry name" value="RING/U-box"/>
    <property type="match status" value="1"/>
</dbReference>